<feature type="domain" description="Glutathione synthase substrate-binding" evidence="15">
    <location>
        <begin position="212"/>
        <end position="310"/>
    </location>
</feature>
<keyword evidence="9 12" id="KW-0067">ATP-binding</keyword>
<feature type="binding site" evidence="13">
    <location>
        <begin position="376"/>
        <end position="385"/>
    </location>
    <ligand>
        <name>ATP</name>
        <dbReference type="ChEBI" id="CHEBI:30616"/>
    </ligand>
</feature>
<comment type="pathway">
    <text evidence="1 12">Sulfur metabolism; glutathione biosynthesis; glutathione from L-cysteine and L-glutamate: step 2/2.</text>
</comment>
<dbReference type="Gene3D" id="1.10.1080.10">
    <property type="entry name" value="Glutathione Synthetase, Chain A, domain 3"/>
    <property type="match status" value="1"/>
</dbReference>
<comment type="caution">
    <text evidence="16">The sequence shown here is derived from an EMBL/GenBank/DDBJ whole genome shotgun (WGS) entry which is preliminary data.</text>
</comment>
<comment type="catalytic activity">
    <reaction evidence="11">
        <text>gamma-L-glutamyl-L-cysteine + glycine + ATP = glutathione + ADP + phosphate + H(+)</text>
        <dbReference type="Rhea" id="RHEA:13557"/>
        <dbReference type="ChEBI" id="CHEBI:15378"/>
        <dbReference type="ChEBI" id="CHEBI:30616"/>
        <dbReference type="ChEBI" id="CHEBI:43474"/>
        <dbReference type="ChEBI" id="CHEBI:57305"/>
        <dbReference type="ChEBI" id="CHEBI:57925"/>
        <dbReference type="ChEBI" id="CHEBI:58173"/>
        <dbReference type="ChEBI" id="CHEBI:456216"/>
        <dbReference type="EC" id="6.3.2.3"/>
    </reaction>
    <physiologicalReaction direction="left-to-right" evidence="11">
        <dbReference type="Rhea" id="RHEA:13558"/>
    </physiologicalReaction>
</comment>
<keyword evidence="6 12" id="KW-0317">Glutathione biosynthesis</keyword>
<organism evidence="16 17">
    <name type="scientific">Heterodera trifolii</name>
    <dbReference type="NCBI Taxonomy" id="157864"/>
    <lineage>
        <taxon>Eukaryota</taxon>
        <taxon>Metazoa</taxon>
        <taxon>Ecdysozoa</taxon>
        <taxon>Nematoda</taxon>
        <taxon>Chromadorea</taxon>
        <taxon>Rhabditida</taxon>
        <taxon>Tylenchina</taxon>
        <taxon>Tylenchomorpha</taxon>
        <taxon>Tylenchoidea</taxon>
        <taxon>Heteroderidae</taxon>
        <taxon>Heteroderinae</taxon>
        <taxon>Heterodera</taxon>
    </lineage>
</organism>
<dbReference type="GO" id="GO:0043295">
    <property type="term" value="F:glutathione binding"/>
    <property type="evidence" value="ECO:0007669"/>
    <property type="project" value="UniProtKB-UniRule"/>
</dbReference>
<keyword evidence="7 12" id="KW-0479">Metal-binding</keyword>
<evidence type="ECO:0000256" key="1">
    <source>
        <dbReference type="ARBA" id="ARBA00004965"/>
    </source>
</evidence>
<dbReference type="SUPFAM" id="SSF52440">
    <property type="entry name" value="PreATP-grasp domain"/>
    <property type="match status" value="1"/>
</dbReference>
<reference evidence="16 17" key="1">
    <citation type="submission" date="2024-10" db="EMBL/GenBank/DDBJ databases">
        <authorList>
            <person name="Kim D."/>
        </authorList>
    </citation>
    <scope>NUCLEOTIDE SEQUENCE [LARGE SCALE GENOMIC DNA]</scope>
    <source>
        <strain evidence="16">BH-2024</strain>
    </source>
</reference>
<dbReference type="EMBL" id="JBICBT010000424">
    <property type="protein sequence ID" value="KAL3114091.1"/>
    <property type="molecule type" value="Genomic_DNA"/>
</dbReference>
<evidence type="ECO:0000256" key="10">
    <source>
        <dbReference type="ARBA" id="ARBA00022842"/>
    </source>
</evidence>
<evidence type="ECO:0000256" key="9">
    <source>
        <dbReference type="ARBA" id="ARBA00022840"/>
    </source>
</evidence>
<feature type="binding site" evidence="13">
    <location>
        <position position="313"/>
    </location>
    <ligand>
        <name>ATP</name>
        <dbReference type="ChEBI" id="CHEBI:30616"/>
    </ligand>
</feature>
<dbReference type="GO" id="GO:0004363">
    <property type="term" value="F:glutathione synthase activity"/>
    <property type="evidence" value="ECO:0007669"/>
    <property type="project" value="UniProtKB-UniRule"/>
</dbReference>
<keyword evidence="17" id="KW-1185">Reference proteome</keyword>
<evidence type="ECO:0000256" key="11">
    <source>
        <dbReference type="ARBA" id="ARBA00048871"/>
    </source>
</evidence>
<dbReference type="PANTHER" id="PTHR11130:SF0">
    <property type="entry name" value="GLUTATHIONE SYNTHETASE"/>
    <property type="match status" value="1"/>
</dbReference>
<dbReference type="AlphaFoldDB" id="A0ABD2LFX9"/>
<dbReference type="GO" id="GO:0000287">
    <property type="term" value="F:magnesium ion binding"/>
    <property type="evidence" value="ECO:0007669"/>
    <property type="project" value="UniProtKB-UniRule"/>
</dbReference>
<dbReference type="InterPro" id="IPR014049">
    <property type="entry name" value="Glutathione_synthase_N_euk"/>
</dbReference>
<dbReference type="Gene3D" id="3.40.50.1760">
    <property type="entry name" value="Glutathione synthase, substrate-binding domain superfamily, eukaryotic"/>
    <property type="match status" value="1"/>
</dbReference>
<dbReference type="SUPFAM" id="SSF56059">
    <property type="entry name" value="Glutathione synthetase ATP-binding domain-like"/>
    <property type="match status" value="1"/>
</dbReference>
<evidence type="ECO:0000313" key="16">
    <source>
        <dbReference type="EMBL" id="KAL3114091.1"/>
    </source>
</evidence>
<evidence type="ECO:0000256" key="2">
    <source>
        <dbReference type="ARBA" id="ARBA00010385"/>
    </source>
</evidence>
<dbReference type="GO" id="GO:0005524">
    <property type="term" value="F:ATP binding"/>
    <property type="evidence" value="ECO:0007669"/>
    <property type="project" value="UniProtKB-UniRule"/>
</dbReference>
<evidence type="ECO:0000256" key="14">
    <source>
        <dbReference type="PIRSR" id="PIRSR001558-2"/>
    </source>
</evidence>
<dbReference type="InterPro" id="IPR004887">
    <property type="entry name" value="GSH_synth_subst-bd"/>
</dbReference>
<dbReference type="InterPro" id="IPR014042">
    <property type="entry name" value="Glutathione_synthase_a-hlx"/>
</dbReference>
<evidence type="ECO:0000259" key="15">
    <source>
        <dbReference type="Pfam" id="PF03199"/>
    </source>
</evidence>
<sequence length="487" mass="54874">MKFPLLEEQTTAVVEFNLETLIDDAIHWAHIHGMVTRTKENRLNPDIAAFLPFSLFPTPFPRVIFEQAQSVHTLMQLLYFRVSSDIEFLRENLQSTAETNELMADLLKIMNIVNEEGNKQPLNFILMRADYMSDMGKNEQTGETEYGLKQIEVNIGQAGGFVNSANITKLHRRTMALAGFDTSKEKMPDNPCDTMLINALVMAWKKFDDKDAIILIVAGKLYRDYEQYQLNYLMENVSKNKIKIVQMSLAEAAEELTLGNDHSLRYGTQKVAIAFYRSFSSLRDERIFNVRLMIERSTAIKIPTVANALASQKKIQQILAKPGMVKRFFPHPNEADKVTAIRKTFTGLYGLDDPDNENTKRVIQDAIAHPDNYVMKPSREGGGNNFWGDEIPKKLREMSRAELSGHILMQKVHPFSAPNYMVRPNDGVQHGNVVTELSTFGTLLGHVKTKAVLHNAQQGHYARSKPEGATEGGVYGGGGVVDSPFLF</sequence>
<evidence type="ECO:0000256" key="3">
    <source>
        <dbReference type="ARBA" id="ARBA00012214"/>
    </source>
</evidence>
<feature type="binding site" evidence="13">
    <location>
        <position position="436"/>
    </location>
    <ligand>
        <name>ATP</name>
        <dbReference type="ChEBI" id="CHEBI:30616"/>
    </ligand>
</feature>
<dbReference type="Pfam" id="PF03917">
    <property type="entry name" value="GSH_synth_ATP"/>
    <property type="match status" value="1"/>
</dbReference>
<dbReference type="Pfam" id="PF03199">
    <property type="entry name" value="GSH_synthase"/>
    <property type="match status" value="1"/>
</dbReference>
<dbReference type="Proteomes" id="UP001620626">
    <property type="component" value="Unassembled WGS sequence"/>
</dbReference>
<evidence type="ECO:0000256" key="4">
    <source>
        <dbReference type="ARBA" id="ARBA00020821"/>
    </source>
</evidence>
<name>A0ABD2LFX9_9BILA</name>
<evidence type="ECO:0000313" key="17">
    <source>
        <dbReference type="Proteomes" id="UP001620626"/>
    </source>
</evidence>
<dbReference type="Gene3D" id="3.30.470.20">
    <property type="entry name" value="ATP-grasp fold, B domain"/>
    <property type="match status" value="1"/>
</dbReference>
<dbReference type="PANTHER" id="PTHR11130">
    <property type="entry name" value="GLUTATHIONE SYNTHETASE"/>
    <property type="match status" value="1"/>
</dbReference>
<gene>
    <name evidence="16" type="ORF">niasHT_010905</name>
</gene>
<dbReference type="Gene3D" id="3.30.1490.50">
    <property type="match status" value="1"/>
</dbReference>
<dbReference type="InterPro" id="IPR037013">
    <property type="entry name" value="GSH-S_sub-bd_sf"/>
</dbReference>
<evidence type="ECO:0000256" key="7">
    <source>
        <dbReference type="ARBA" id="ARBA00022723"/>
    </source>
</evidence>
<feature type="binding site" evidence="13">
    <location>
        <position position="465"/>
    </location>
    <ligand>
        <name>ATP</name>
        <dbReference type="ChEBI" id="CHEBI:30616"/>
    </ligand>
</feature>
<keyword evidence="10 12" id="KW-0460">Magnesium</keyword>
<dbReference type="PIRSF" id="PIRSF001558">
    <property type="entry name" value="GSHase"/>
    <property type="match status" value="1"/>
</dbReference>
<proteinExistence type="inferred from homology"/>
<dbReference type="InterPro" id="IPR014709">
    <property type="entry name" value="Glutathione_synthase_C_euk"/>
</dbReference>
<evidence type="ECO:0000256" key="6">
    <source>
        <dbReference type="ARBA" id="ARBA00022684"/>
    </source>
</evidence>
<evidence type="ECO:0000256" key="13">
    <source>
        <dbReference type="PIRSR" id="PIRSR001558-1"/>
    </source>
</evidence>
<feature type="binding site" evidence="13">
    <location>
        <position position="227"/>
    </location>
    <ligand>
        <name>substrate</name>
    </ligand>
</feature>
<dbReference type="InterPro" id="IPR005615">
    <property type="entry name" value="Glutathione_synthase"/>
</dbReference>
<keyword evidence="8 12" id="KW-0547">Nucleotide-binding</keyword>
<dbReference type="EC" id="6.3.2.3" evidence="3 12"/>
<feature type="binding site" evidence="13">
    <location>
        <position position="471"/>
    </location>
    <ligand>
        <name>ATP</name>
        <dbReference type="ChEBI" id="CHEBI:30616"/>
    </ligand>
</feature>
<comment type="similarity">
    <text evidence="2 12">Belongs to the eukaryotic GSH synthase family.</text>
</comment>
<evidence type="ECO:0000256" key="5">
    <source>
        <dbReference type="ARBA" id="ARBA00022598"/>
    </source>
</evidence>
<accession>A0ABD2LFX9</accession>
<evidence type="ECO:0000256" key="8">
    <source>
        <dbReference type="ARBA" id="ARBA00022741"/>
    </source>
</evidence>
<feature type="binding site" evidence="14">
    <location>
        <position position="380"/>
    </location>
    <ligand>
        <name>Mg(2+)</name>
        <dbReference type="ChEBI" id="CHEBI:18420"/>
    </ligand>
</feature>
<protein>
    <recommendedName>
        <fullName evidence="4 12">Glutathione synthetase</fullName>
        <shortName evidence="12">GSH-S</shortName>
        <ecNumber evidence="3 12">6.3.2.3</ecNumber>
    </recommendedName>
</protein>
<feature type="binding site" evidence="13">
    <location>
        <position position="463"/>
    </location>
    <ligand>
        <name>substrate</name>
    </ligand>
</feature>
<evidence type="ECO:0000256" key="12">
    <source>
        <dbReference type="PIRNR" id="PIRNR001558"/>
    </source>
</evidence>
<dbReference type="Gene3D" id="3.30.1490.80">
    <property type="match status" value="1"/>
</dbReference>
<comment type="cofactor">
    <cofactor evidence="12 14">
        <name>Mg(2+)</name>
        <dbReference type="ChEBI" id="CHEBI:18420"/>
    </cofactor>
    <text evidence="12 14">Binds 1 Mg(2+) ion per subunit.</text>
</comment>
<keyword evidence="5 12" id="KW-0436">Ligase</keyword>
<dbReference type="InterPro" id="IPR016185">
    <property type="entry name" value="PreATP-grasp_dom_sf"/>
</dbReference>